<reference evidence="2 3" key="1">
    <citation type="submission" date="2017-12" db="EMBL/GenBank/DDBJ databases">
        <title>Streptomyces populusis sp. nov., a novel endophytic actinobacterium isolated from stems of Populus adenopoda Maxim.</title>
        <authorList>
            <person name="Wang Z."/>
        </authorList>
    </citation>
    <scope>NUCLEOTIDE SEQUENCE [LARGE SCALE GENOMIC DNA]</scope>
    <source>
        <strain evidence="2 3">A249</strain>
    </source>
</reference>
<name>A0A2I0SK14_9ACTN</name>
<evidence type="ECO:0000313" key="3">
    <source>
        <dbReference type="Proteomes" id="UP000236178"/>
    </source>
</evidence>
<dbReference type="AlphaFoldDB" id="A0A2I0SK14"/>
<dbReference type="EMBL" id="PJOS01000054">
    <property type="protein sequence ID" value="PKT70271.1"/>
    <property type="molecule type" value="Genomic_DNA"/>
</dbReference>
<evidence type="ECO:0000256" key="1">
    <source>
        <dbReference type="SAM" id="MobiDB-lite"/>
    </source>
</evidence>
<feature type="compositionally biased region" description="Basic residues" evidence="1">
    <location>
        <begin position="91"/>
        <end position="101"/>
    </location>
</feature>
<accession>A0A2I0SK14</accession>
<sequence length="142" mass="15075">MTPAGTCGSRPPPRAQRPHHPQGQQPARHRRVRAGARDDEELDGLQHGVGRGGTTAVPPDGPPALGRPAEFGQLVRRHRPRPGGTADRDRRTRLRAGRPRRVGVPGATVDAPGGTEKTVEAALRALARPSRGPVPPGGRHRS</sequence>
<dbReference type="Proteomes" id="UP000236178">
    <property type="component" value="Unassembled WGS sequence"/>
</dbReference>
<protein>
    <submittedName>
        <fullName evidence="2">Uncharacterized protein</fullName>
    </submittedName>
</protein>
<comment type="caution">
    <text evidence="2">The sequence shown here is derived from an EMBL/GenBank/DDBJ whole genome shotgun (WGS) entry which is preliminary data.</text>
</comment>
<proteinExistence type="predicted"/>
<keyword evidence="3" id="KW-1185">Reference proteome</keyword>
<gene>
    <name evidence="2" type="ORF">CW362_25180</name>
</gene>
<evidence type="ECO:0000313" key="2">
    <source>
        <dbReference type="EMBL" id="PKT70271.1"/>
    </source>
</evidence>
<organism evidence="2 3">
    <name type="scientific">Streptomyces populi</name>
    <dbReference type="NCBI Taxonomy" id="2058924"/>
    <lineage>
        <taxon>Bacteria</taxon>
        <taxon>Bacillati</taxon>
        <taxon>Actinomycetota</taxon>
        <taxon>Actinomycetes</taxon>
        <taxon>Kitasatosporales</taxon>
        <taxon>Streptomycetaceae</taxon>
        <taxon>Streptomyces</taxon>
    </lineage>
</organism>
<feature type="region of interest" description="Disordered" evidence="1">
    <location>
        <begin position="1"/>
        <end position="115"/>
    </location>
</feature>